<dbReference type="InterPro" id="IPR050959">
    <property type="entry name" value="MarA-like"/>
</dbReference>
<dbReference type="PROSITE" id="PS01124">
    <property type="entry name" value="HTH_ARAC_FAMILY_2"/>
    <property type="match status" value="1"/>
</dbReference>
<proteinExistence type="predicted"/>
<sequence length="106" mass="12526">MERLQSLSKAIDYIEENLDKEISVDEAALIACYSTFYFKRMFACITGISLSEYIRLRRMTQAAFERLRTDQLDKGDMAVDFEDEKILHTEFSFITWYTYCAEGEFK</sequence>
<keyword evidence="1" id="KW-0238">DNA-binding</keyword>
<evidence type="ECO:0000256" key="1">
    <source>
        <dbReference type="ARBA" id="ARBA00023125"/>
    </source>
</evidence>
<dbReference type="EMBL" id="JABACJ020000016">
    <property type="protein sequence ID" value="MBU3877262.1"/>
    <property type="molecule type" value="Genomic_DNA"/>
</dbReference>
<dbReference type="PANTHER" id="PTHR47504">
    <property type="entry name" value="RIGHT ORIGIN-BINDING PROTEIN"/>
    <property type="match status" value="1"/>
</dbReference>
<dbReference type="PANTHER" id="PTHR47504:SF5">
    <property type="entry name" value="RIGHT ORIGIN-BINDING PROTEIN"/>
    <property type="match status" value="1"/>
</dbReference>
<gene>
    <name evidence="3" type="ORF">HGO97_015765</name>
</gene>
<comment type="caution">
    <text evidence="3">The sequence shown here is derived from an EMBL/GenBank/DDBJ whole genome shotgun (WGS) entry which is preliminary data.</text>
</comment>
<dbReference type="Pfam" id="PF00165">
    <property type="entry name" value="HTH_AraC"/>
    <property type="match status" value="1"/>
</dbReference>
<dbReference type="InterPro" id="IPR018060">
    <property type="entry name" value="HTH_AraC"/>
</dbReference>
<organism evidence="3 4">
    <name type="scientific">Faecalicatena faecalis</name>
    <dbReference type="NCBI Taxonomy" id="2726362"/>
    <lineage>
        <taxon>Bacteria</taxon>
        <taxon>Bacillati</taxon>
        <taxon>Bacillota</taxon>
        <taxon>Clostridia</taxon>
        <taxon>Lachnospirales</taxon>
        <taxon>Lachnospiraceae</taxon>
        <taxon>Faecalicatena</taxon>
    </lineage>
</organism>
<evidence type="ECO:0000313" key="3">
    <source>
        <dbReference type="EMBL" id="MBU3877262.1"/>
    </source>
</evidence>
<evidence type="ECO:0000313" key="4">
    <source>
        <dbReference type="Proteomes" id="UP000723714"/>
    </source>
</evidence>
<accession>A0ABS6D6N3</accession>
<dbReference type="Proteomes" id="UP000723714">
    <property type="component" value="Unassembled WGS sequence"/>
</dbReference>
<reference evidence="3 4" key="1">
    <citation type="submission" date="2021-06" db="EMBL/GenBank/DDBJ databases">
        <title>Faecalicatena sp. nov. isolated from porcine feces.</title>
        <authorList>
            <person name="Oh B.S."/>
            <person name="Lee J.H."/>
        </authorList>
    </citation>
    <scope>NUCLEOTIDE SEQUENCE [LARGE SCALE GENOMIC DNA]</scope>
    <source>
        <strain evidence="3 4">AGMB00832</strain>
    </source>
</reference>
<feature type="domain" description="HTH araC/xylS-type" evidence="2">
    <location>
        <begin position="8"/>
        <end position="78"/>
    </location>
</feature>
<evidence type="ECO:0000259" key="2">
    <source>
        <dbReference type="PROSITE" id="PS01124"/>
    </source>
</evidence>
<keyword evidence="4" id="KW-1185">Reference proteome</keyword>
<protein>
    <submittedName>
        <fullName evidence="3">AraC family transcriptional regulator</fullName>
    </submittedName>
</protein>
<name>A0ABS6D6N3_9FIRM</name>